<dbReference type="Pfam" id="PF03992">
    <property type="entry name" value="ABM"/>
    <property type="match status" value="1"/>
</dbReference>
<dbReference type="AlphaFoldDB" id="A0A0E3UMH2"/>
<dbReference type="GO" id="GO:0004497">
    <property type="term" value="F:monooxygenase activity"/>
    <property type="evidence" value="ECO:0007669"/>
    <property type="project" value="UniProtKB-KW"/>
</dbReference>
<gene>
    <name evidence="2" type="ORF">WQ53_05700</name>
</gene>
<protein>
    <submittedName>
        <fullName evidence="2">Monooxygenase</fullName>
    </submittedName>
</protein>
<dbReference type="OrthoDB" id="3695636at2"/>
<dbReference type="RefSeq" id="WP_052631172.1">
    <property type="nucleotide sequence ID" value="NZ_CP011144.1"/>
</dbReference>
<dbReference type="Proteomes" id="UP000033067">
    <property type="component" value="Chromosome"/>
</dbReference>
<dbReference type="KEGG" id="psuw:WQ53_05700"/>
<dbReference type="PROSITE" id="PS51725">
    <property type="entry name" value="ABM"/>
    <property type="match status" value="1"/>
</dbReference>
<evidence type="ECO:0000313" key="2">
    <source>
        <dbReference type="EMBL" id="AKC86341.1"/>
    </source>
</evidence>
<proteinExistence type="predicted"/>
<dbReference type="EMBL" id="CP011144">
    <property type="protein sequence ID" value="AKC86341.1"/>
    <property type="molecule type" value="Genomic_DNA"/>
</dbReference>
<dbReference type="Gene3D" id="3.30.70.100">
    <property type="match status" value="1"/>
</dbReference>
<keyword evidence="2" id="KW-0503">Monooxygenase</keyword>
<feature type="domain" description="ABM" evidence="1">
    <location>
        <begin position="4"/>
        <end position="93"/>
    </location>
</feature>
<evidence type="ECO:0000259" key="1">
    <source>
        <dbReference type="PROSITE" id="PS51725"/>
    </source>
</evidence>
<dbReference type="PATRIC" id="fig|314722.6.peg.1206"/>
<dbReference type="InterPro" id="IPR011008">
    <property type="entry name" value="Dimeric_a/b-barrel"/>
</dbReference>
<dbReference type="SUPFAM" id="SSF54909">
    <property type="entry name" value="Dimeric alpha+beta barrel"/>
    <property type="match status" value="1"/>
</dbReference>
<keyword evidence="3" id="KW-1185">Reference proteome</keyword>
<organism evidence="2 3">
    <name type="scientific">Pseudoxanthomonas suwonensis</name>
    <dbReference type="NCBI Taxonomy" id="314722"/>
    <lineage>
        <taxon>Bacteria</taxon>
        <taxon>Pseudomonadati</taxon>
        <taxon>Pseudomonadota</taxon>
        <taxon>Gammaproteobacteria</taxon>
        <taxon>Lysobacterales</taxon>
        <taxon>Lysobacteraceae</taxon>
        <taxon>Pseudoxanthomonas</taxon>
    </lineage>
</organism>
<keyword evidence="2" id="KW-0560">Oxidoreductase</keyword>
<evidence type="ECO:0000313" key="3">
    <source>
        <dbReference type="Proteomes" id="UP000033067"/>
    </source>
</evidence>
<dbReference type="InterPro" id="IPR007138">
    <property type="entry name" value="ABM_dom"/>
</dbReference>
<name>A0A0E3UMH2_9GAMM</name>
<reference evidence="2 3" key="1">
    <citation type="journal article" date="2015" name="Genome Announc.">
        <title>Complete Genome Sequence of Pseudoxanthomonas suwonensis Strain J1, a Cellulose-Degrading Bacterium Isolated from Leaf- and Wood-Enriched Soil.</title>
        <authorList>
            <person name="Hou L."/>
            <person name="Jiang J."/>
            <person name="Xu Z."/>
            <person name="Zhou Y."/>
            <person name="Leung F.C."/>
        </authorList>
    </citation>
    <scope>NUCLEOTIDE SEQUENCE [LARGE SCALE GENOMIC DNA]</scope>
    <source>
        <strain evidence="2 3">J1</strain>
    </source>
</reference>
<accession>A0A0E3UMH2</accession>
<sequence>MTSFALIVKHKTQPGRRDDVRRIWEKHMAPAVSANPGHLAYFYCFDNSDPDSISAFQQYASTEASQEFLEKESYAAYLKEVEPLLAGPPEVTALTPVWSKKG</sequence>